<keyword evidence="4 8" id="KW-0274">FAD</keyword>
<keyword evidence="8" id="KW-0496">Mitochondrion</keyword>
<evidence type="ECO:0000256" key="8">
    <source>
        <dbReference type="PIRNR" id="PIRNR000362"/>
    </source>
</evidence>
<evidence type="ECO:0000256" key="1">
    <source>
        <dbReference type="ARBA" id="ARBA00001974"/>
    </source>
</evidence>
<dbReference type="EC" id="1.18.1.6" evidence="8"/>
<comment type="subcellular location">
    <subcellularLocation>
        <location evidence="8">Mitochondrion</location>
    </subcellularLocation>
</comment>
<evidence type="ECO:0000256" key="3">
    <source>
        <dbReference type="ARBA" id="ARBA00022630"/>
    </source>
</evidence>
<feature type="binding site" evidence="9">
    <location>
        <position position="61"/>
    </location>
    <ligand>
        <name>FAD</name>
        <dbReference type="ChEBI" id="CHEBI:57692"/>
    </ligand>
</feature>
<dbReference type="PIRSF" id="PIRSF000362">
    <property type="entry name" value="FNR"/>
    <property type="match status" value="1"/>
</dbReference>
<dbReference type="InterPro" id="IPR021163">
    <property type="entry name" value="Ferredox_Rdtase_adrenod"/>
</dbReference>
<evidence type="ECO:0000256" key="4">
    <source>
        <dbReference type="ARBA" id="ARBA00022827"/>
    </source>
</evidence>
<feature type="binding site" evidence="10">
    <location>
        <position position="234"/>
    </location>
    <ligand>
        <name>NADP(+)</name>
        <dbReference type="ChEBI" id="CHEBI:58349"/>
    </ligand>
</feature>
<keyword evidence="12" id="KW-1185">Reference proteome</keyword>
<dbReference type="Gene3D" id="3.50.50.60">
    <property type="entry name" value="FAD/NAD(P)-binding domain"/>
    <property type="match status" value="1"/>
</dbReference>
<dbReference type="InterPro" id="IPR036188">
    <property type="entry name" value="FAD/NAD-bd_sf"/>
</dbReference>
<dbReference type="PANTHER" id="PTHR48467">
    <property type="entry name" value="GLUTAMATE SYNTHASE 1 [NADH], CHLOROPLASTIC-LIKE"/>
    <property type="match status" value="1"/>
</dbReference>
<reference evidence="11" key="1">
    <citation type="submission" date="2020-05" db="EMBL/GenBank/DDBJ databases">
        <title>Phylogenomic resolution of chytrid fungi.</title>
        <authorList>
            <person name="Stajich J.E."/>
            <person name="Amses K."/>
            <person name="Simmons R."/>
            <person name="Seto K."/>
            <person name="Myers J."/>
            <person name="Bonds A."/>
            <person name="Quandt C.A."/>
            <person name="Barry K."/>
            <person name="Liu P."/>
            <person name="Grigoriev I."/>
            <person name="Longcore J.E."/>
            <person name="James T.Y."/>
        </authorList>
    </citation>
    <scope>NUCLEOTIDE SEQUENCE</scope>
    <source>
        <strain evidence="11">JEL0476</strain>
    </source>
</reference>
<feature type="binding site" evidence="10">
    <location>
        <position position="397"/>
    </location>
    <ligand>
        <name>NADP(+)</name>
        <dbReference type="ChEBI" id="CHEBI:58349"/>
    </ligand>
</feature>
<proteinExistence type="inferred from homology"/>
<feature type="binding site" evidence="9">
    <location>
        <position position="106"/>
    </location>
    <ligand>
        <name>FAD</name>
        <dbReference type="ChEBI" id="CHEBI:57692"/>
    </ligand>
</feature>
<accession>A0AAD5U7M5</accession>
<dbReference type="EMBL" id="JADGJW010000013">
    <property type="protein sequence ID" value="KAJ3227632.1"/>
    <property type="molecule type" value="Genomic_DNA"/>
</dbReference>
<evidence type="ECO:0000256" key="5">
    <source>
        <dbReference type="ARBA" id="ARBA00022857"/>
    </source>
</evidence>
<comment type="catalytic activity">
    <reaction evidence="7 8">
        <text>2 reduced [adrenodoxin] + NADP(+) + H(+) = 2 oxidized [adrenodoxin] + NADPH</text>
        <dbReference type="Rhea" id="RHEA:42312"/>
        <dbReference type="Rhea" id="RHEA-COMP:9998"/>
        <dbReference type="Rhea" id="RHEA-COMP:9999"/>
        <dbReference type="ChEBI" id="CHEBI:15378"/>
        <dbReference type="ChEBI" id="CHEBI:33737"/>
        <dbReference type="ChEBI" id="CHEBI:33738"/>
        <dbReference type="ChEBI" id="CHEBI:57783"/>
        <dbReference type="ChEBI" id="CHEBI:58349"/>
        <dbReference type="EC" id="1.18.1.6"/>
    </reaction>
</comment>
<feature type="binding site" evidence="9">
    <location>
        <position position="39"/>
    </location>
    <ligand>
        <name>FAD</name>
        <dbReference type="ChEBI" id="CHEBI:57692"/>
    </ligand>
</feature>
<evidence type="ECO:0000313" key="12">
    <source>
        <dbReference type="Proteomes" id="UP001211065"/>
    </source>
</evidence>
<dbReference type="PANTHER" id="PTHR48467:SF1">
    <property type="entry name" value="GLUTAMATE SYNTHASE 1 [NADH], CHLOROPLASTIC-LIKE"/>
    <property type="match status" value="1"/>
</dbReference>
<keyword evidence="3 8" id="KW-0285">Flavoprotein</keyword>
<comment type="caution">
    <text evidence="11">The sequence shown here is derived from an EMBL/GenBank/DDBJ whole genome shotgun (WGS) entry which is preliminary data.</text>
</comment>
<dbReference type="Proteomes" id="UP001211065">
    <property type="component" value="Unassembled WGS sequence"/>
</dbReference>
<keyword evidence="6 8" id="KW-0560">Oxidoreductase</keyword>
<comment type="similarity">
    <text evidence="2 8">Belongs to the ferredoxin--NADP reductase type 1 family.</text>
</comment>
<evidence type="ECO:0000256" key="9">
    <source>
        <dbReference type="PIRSR" id="PIRSR000362-1"/>
    </source>
</evidence>
<dbReference type="Gene3D" id="3.40.50.720">
    <property type="entry name" value="NAD(P)-binding Rossmann-like Domain"/>
    <property type="match status" value="1"/>
</dbReference>
<evidence type="ECO:0000313" key="11">
    <source>
        <dbReference type="EMBL" id="KAJ3227632.1"/>
    </source>
</evidence>
<dbReference type="PRINTS" id="PR00419">
    <property type="entry name" value="ADXRDTASE"/>
</dbReference>
<feature type="binding site" evidence="9">
    <location>
        <position position="390"/>
    </location>
    <ligand>
        <name>FAD</name>
        <dbReference type="ChEBI" id="CHEBI:57692"/>
    </ligand>
</feature>
<evidence type="ECO:0000256" key="10">
    <source>
        <dbReference type="PIRSR" id="PIRSR000362-2"/>
    </source>
</evidence>
<feature type="binding site" evidence="9">
    <location>
        <begin position="397"/>
        <end position="399"/>
    </location>
    <ligand>
        <name>FAD</name>
        <dbReference type="ChEBI" id="CHEBI:57692"/>
    </ligand>
</feature>
<evidence type="ECO:0000256" key="6">
    <source>
        <dbReference type="ARBA" id="ARBA00023002"/>
    </source>
</evidence>
<sequence>MINYKVLKISTNVVNKRFFSTTFLKSEQLKCAIVGSGPAAFYTAIHLIKNTKHDIKVDMFEKLPCPFGLVRFGVAPDHPEVKNVLHKFDAFALSEPKFNFYGNVTIGKDISLSDLQEAYNFTVLAYGSEKDNELYIKNEHSKNVFSARAFVGWYNGHPEFFNLNPDLSNVREVSIIGMGNVSLDCARLLLSPPSALENTDITKHAFEVLRNSKVERVRILGRRGPMEVAFTSKELREMDSIPNLKFKTDLALLKNALEDSKNSLLLSKDRPRKRLLENLNKFFKKNMEGSSKKTFQIDFLKSPKEVILNEDGSLHSLKVEKNELCENGKVEGTNIFEEIRSDMIIKSVGYKSVALEGLPFNEKKGFVPNFSGRVVDANSTVIAGLYVSGWLKRGPTGVIASTMFDANETAGAILKDLEESPQKLDQAKTGFEAISKRLNVKRIVTFTDWKKIEKHEFDEGIKVGKVREKLSNIDEMLRICDKL</sequence>
<organism evidence="11 12">
    <name type="scientific">Clydaea vesicula</name>
    <dbReference type="NCBI Taxonomy" id="447962"/>
    <lineage>
        <taxon>Eukaryota</taxon>
        <taxon>Fungi</taxon>
        <taxon>Fungi incertae sedis</taxon>
        <taxon>Chytridiomycota</taxon>
        <taxon>Chytridiomycota incertae sedis</taxon>
        <taxon>Chytridiomycetes</taxon>
        <taxon>Lobulomycetales</taxon>
        <taxon>Lobulomycetaceae</taxon>
        <taxon>Clydaea</taxon>
    </lineage>
</organism>
<dbReference type="InterPro" id="IPR055275">
    <property type="entry name" value="Ferredox_Rdtase"/>
</dbReference>
<name>A0AAD5U7M5_9FUNG</name>
<protein>
    <recommendedName>
        <fullName evidence="8">NADPH:adrenodoxin oxidoreductase, mitochondrial</fullName>
        <ecNumber evidence="8">1.18.1.6</ecNumber>
    </recommendedName>
</protein>
<feature type="binding site" evidence="10">
    <location>
        <begin position="222"/>
        <end position="223"/>
    </location>
    <ligand>
        <name>NADP(+)</name>
        <dbReference type="ChEBI" id="CHEBI:58349"/>
    </ligand>
</feature>
<comment type="cofactor">
    <cofactor evidence="1 8 9">
        <name>FAD</name>
        <dbReference type="ChEBI" id="CHEBI:57692"/>
    </cofactor>
</comment>
<evidence type="ECO:0000256" key="7">
    <source>
        <dbReference type="ARBA" id="ARBA00048933"/>
    </source>
</evidence>
<dbReference type="GO" id="GO:0005739">
    <property type="term" value="C:mitochondrion"/>
    <property type="evidence" value="ECO:0007669"/>
    <property type="project" value="UniProtKB-SubCell"/>
</dbReference>
<feature type="binding site" evidence="9">
    <location>
        <position position="69"/>
    </location>
    <ligand>
        <name>FAD</name>
        <dbReference type="ChEBI" id="CHEBI:57692"/>
    </ligand>
</feature>
<keyword evidence="5 8" id="KW-0521">NADP</keyword>
<gene>
    <name evidence="11" type="ORF">HK099_001139</name>
</gene>
<dbReference type="SUPFAM" id="SSF51971">
    <property type="entry name" value="Nucleotide-binding domain"/>
    <property type="match status" value="1"/>
</dbReference>
<dbReference type="AlphaFoldDB" id="A0AAD5U7M5"/>
<evidence type="ECO:0000256" key="2">
    <source>
        <dbReference type="ARBA" id="ARBA00008312"/>
    </source>
</evidence>
<dbReference type="GO" id="GO:0016491">
    <property type="term" value="F:oxidoreductase activity"/>
    <property type="evidence" value="ECO:0007669"/>
    <property type="project" value="UniProtKB-KW"/>
</dbReference>